<accession>A0A8S3UXU6</accession>
<name>A0A8S3UXU6_MYTED</name>
<evidence type="ECO:0000313" key="2">
    <source>
        <dbReference type="Proteomes" id="UP000683360"/>
    </source>
</evidence>
<proteinExistence type="predicted"/>
<dbReference type="PANTHER" id="PTHR16897">
    <property type="entry name" value="OS10G0105400 PROTEIN"/>
    <property type="match status" value="1"/>
</dbReference>
<organism evidence="1 2">
    <name type="scientific">Mytilus edulis</name>
    <name type="common">Blue mussel</name>
    <dbReference type="NCBI Taxonomy" id="6550"/>
    <lineage>
        <taxon>Eukaryota</taxon>
        <taxon>Metazoa</taxon>
        <taxon>Spiralia</taxon>
        <taxon>Lophotrochozoa</taxon>
        <taxon>Mollusca</taxon>
        <taxon>Bivalvia</taxon>
        <taxon>Autobranchia</taxon>
        <taxon>Pteriomorphia</taxon>
        <taxon>Mytilida</taxon>
        <taxon>Mytiloidea</taxon>
        <taxon>Mytilidae</taxon>
        <taxon>Mytilinae</taxon>
        <taxon>Mytilus</taxon>
    </lineage>
</organism>
<keyword evidence="2" id="KW-1185">Reference proteome</keyword>
<sequence length="892" mass="99115">MKVEWAVDDEESHIKRQYLSIKSHIGGEFMLSSQSVNGIARSYVFTGLDLHDGVTYYVNLISCNSAEICIMSTSQGMYVDSTPPSRGTFAVATDHAVNHDLARKEDGWMAWETYAVYLAWLGFSDIHSQIDHYMVTVGSSYMAKDLTKDHKAKYIHTDGNKDHGDEGKVQLYKVETEKLTDYDELFITVWAVNKPSKTPPKSLDLIRRCDALSCEGHCICAPQDQRCPDSLTIGVCNDVSDSVFTGTQYSLLLVEDTNGYSTDDQRVTASNTVLRAAWQISQQYPSKPNWYEWSVGYADESTPLGIFDTGHDKVWQDAGQLMDAVFTIGQGKDVLENAMLYSVFVKVWYSTNVYAVFKTNGIYVMTKAPVLATVRGTMVTEKVQEKFMNAEATIENYRLYLSSFPGGYDIRTIHKNIPGTATGYNMSRITLVPGVKYYSNVIAYNYAGAHTTSTSDGFIVDHVIPSAGIVYDGLGNTTHVHRIYSNSECSVHPWTNVGLRVSASKNLSTEILQGETIYNKVFAIDGVGRRSSIVVSDGVIIDITPPIPEKFIIATELFGNNTSFENTGGEEVKYENVSSTDICMISKNFHPSSWTPSPLTCMAVVSSEFNLAKDGRSFLFIRGSVNQCIETFRAGYLYKISFFASHLPITDSVGANKEGFIQIDRVKHIFLIYTKPYRHDGHGLGDSRQNISWHAHTFFFKATNTHANITIGSTDKTTGIFLDNISVQEVNLTTSATSSNVLGHFIYLHAWSSIHGTWSFADPESPIIDYTWAIVNNNVTLVHNTYIYVTTIATNAAGLRGVSFSDPILVDLTPPEFEFVNDGAGTDEDAWELNEVRANWAVADPESGILLCKWAIGNIYPEDCLICNTIHIFSLILSFCIPMSHGNHSVIF</sequence>
<dbReference type="OrthoDB" id="6154451at2759"/>
<dbReference type="PANTHER" id="PTHR16897:SF2">
    <property type="entry name" value="OS03G0226600 PROTEIN"/>
    <property type="match status" value="1"/>
</dbReference>
<protein>
    <submittedName>
        <fullName evidence="1">Uncharacterized protein</fullName>
    </submittedName>
</protein>
<dbReference type="Proteomes" id="UP000683360">
    <property type="component" value="Unassembled WGS sequence"/>
</dbReference>
<gene>
    <name evidence="1" type="ORF">MEDL_59120</name>
</gene>
<dbReference type="AlphaFoldDB" id="A0A8S3UXU6"/>
<reference evidence="1" key="1">
    <citation type="submission" date="2021-03" db="EMBL/GenBank/DDBJ databases">
        <authorList>
            <person name="Bekaert M."/>
        </authorList>
    </citation>
    <scope>NUCLEOTIDE SEQUENCE</scope>
</reference>
<comment type="caution">
    <text evidence="1">The sequence shown here is derived from an EMBL/GenBank/DDBJ whole genome shotgun (WGS) entry which is preliminary data.</text>
</comment>
<dbReference type="EMBL" id="CAJPWZ010002892">
    <property type="protein sequence ID" value="CAG2247187.1"/>
    <property type="molecule type" value="Genomic_DNA"/>
</dbReference>
<evidence type="ECO:0000313" key="1">
    <source>
        <dbReference type="EMBL" id="CAG2247187.1"/>
    </source>
</evidence>